<dbReference type="OrthoDB" id="7219996at2"/>
<sequence>MSDTISDKARELLPCPFCGGEMIFRKALWPADGCTDAVIHRDPVECGLTVFDTDSADESVIPAWNARALTPSPSPGEVVERLLNPWQASRDRVERGMLPDWSLALLREAASRIQADARRIEEMESALRPFVAHAGPRLPDGHHDLPRFPAADIDRARAALAAADPAPEGGEE</sequence>
<dbReference type="RefSeq" id="WP_147043116.1">
    <property type="nucleotide sequence ID" value="NZ_BAABIR010000004.1"/>
</dbReference>
<evidence type="ECO:0000313" key="2">
    <source>
        <dbReference type="Proteomes" id="UP000321249"/>
    </source>
</evidence>
<reference evidence="1 2" key="1">
    <citation type="journal article" date="2015" name="J. Microbiol.">
        <title>Sphingosinicella ginsenosidimutans sp. nov., with ginsenoside converting activity.</title>
        <authorList>
            <person name="Kim J.K."/>
            <person name="Kang M.S."/>
            <person name="Park S.C."/>
            <person name="Kim K.M."/>
            <person name="Choi K."/>
            <person name="Yoon M.H."/>
            <person name="Im W.T."/>
        </authorList>
    </citation>
    <scope>NUCLEOTIDE SEQUENCE [LARGE SCALE GENOMIC DNA]</scope>
    <source>
        <strain evidence="1 2">BS-11</strain>
    </source>
</reference>
<protein>
    <recommendedName>
        <fullName evidence="3">Restriction alleviation protein, Lar family</fullName>
    </recommendedName>
</protein>
<proteinExistence type="predicted"/>
<dbReference type="AlphaFoldDB" id="A0A5C6TUB5"/>
<dbReference type="EMBL" id="VOQQ01000001">
    <property type="protein sequence ID" value="TXC63710.1"/>
    <property type="molecule type" value="Genomic_DNA"/>
</dbReference>
<name>A0A5C6TUB5_9SPHN</name>
<dbReference type="Proteomes" id="UP000321249">
    <property type="component" value="Unassembled WGS sequence"/>
</dbReference>
<evidence type="ECO:0008006" key="3">
    <source>
        <dbReference type="Google" id="ProtNLM"/>
    </source>
</evidence>
<comment type="caution">
    <text evidence="1">The sequence shown here is derived from an EMBL/GenBank/DDBJ whole genome shotgun (WGS) entry which is preliminary data.</text>
</comment>
<organism evidence="1 2">
    <name type="scientific">Allosphingosinicella ginsenosidimutans</name>
    <dbReference type="NCBI Taxonomy" id="1176539"/>
    <lineage>
        <taxon>Bacteria</taxon>
        <taxon>Pseudomonadati</taxon>
        <taxon>Pseudomonadota</taxon>
        <taxon>Alphaproteobacteria</taxon>
        <taxon>Sphingomonadales</taxon>
        <taxon>Sphingomonadaceae</taxon>
        <taxon>Allosphingosinicella</taxon>
    </lineage>
</organism>
<accession>A0A5C6TUB5</accession>
<evidence type="ECO:0000313" key="1">
    <source>
        <dbReference type="EMBL" id="TXC63710.1"/>
    </source>
</evidence>
<keyword evidence="2" id="KW-1185">Reference proteome</keyword>
<gene>
    <name evidence="1" type="ORF">FRZ32_08585</name>
</gene>